<dbReference type="InterPro" id="IPR012340">
    <property type="entry name" value="NA-bd_OB-fold"/>
</dbReference>
<dbReference type="InterPro" id="IPR052165">
    <property type="entry name" value="Membrane_assoc_protease"/>
</dbReference>
<evidence type="ECO:0000256" key="3">
    <source>
        <dbReference type="ARBA" id="ARBA00022989"/>
    </source>
</evidence>
<keyword evidence="8" id="KW-1185">Reference proteome</keyword>
<keyword evidence="3 5" id="KW-1133">Transmembrane helix</keyword>
<evidence type="ECO:0000256" key="2">
    <source>
        <dbReference type="ARBA" id="ARBA00022692"/>
    </source>
</evidence>
<dbReference type="Gene3D" id="2.40.50.140">
    <property type="entry name" value="Nucleic acid-binding proteins"/>
    <property type="match status" value="1"/>
</dbReference>
<reference evidence="8" key="1">
    <citation type="submission" date="2016-10" db="EMBL/GenBank/DDBJ databases">
        <authorList>
            <person name="Varghese N."/>
            <person name="Submissions S."/>
        </authorList>
    </citation>
    <scope>NUCLEOTIDE SEQUENCE [LARGE SCALE GENOMIC DNA]</scope>
    <source>
        <strain evidence="8">CGMCC 4.3530</strain>
    </source>
</reference>
<dbReference type="GO" id="GO:0008233">
    <property type="term" value="F:peptidase activity"/>
    <property type="evidence" value="ECO:0007669"/>
    <property type="project" value="UniProtKB-KW"/>
</dbReference>
<protein>
    <submittedName>
        <fullName evidence="7">Membrane protein implicated in regulation of membrane protease activity</fullName>
    </submittedName>
</protein>
<feature type="transmembrane region" description="Helical" evidence="5">
    <location>
        <begin position="78"/>
        <end position="96"/>
    </location>
</feature>
<feature type="transmembrane region" description="Helical" evidence="5">
    <location>
        <begin position="129"/>
        <end position="147"/>
    </location>
</feature>
<keyword evidence="7" id="KW-0378">Hydrolase</keyword>
<evidence type="ECO:0000256" key="5">
    <source>
        <dbReference type="SAM" id="Phobius"/>
    </source>
</evidence>
<dbReference type="GO" id="GO:0005886">
    <property type="term" value="C:plasma membrane"/>
    <property type="evidence" value="ECO:0007669"/>
    <property type="project" value="TreeGrafter"/>
</dbReference>
<feature type="domain" description="NfeD-like C-terminal" evidence="6">
    <location>
        <begin position="161"/>
        <end position="219"/>
    </location>
</feature>
<accession>A0A1H3GXJ3</accession>
<evidence type="ECO:0000313" key="8">
    <source>
        <dbReference type="Proteomes" id="UP000199529"/>
    </source>
</evidence>
<dbReference type="STRING" id="418495.SAMN05216215_1019123"/>
<sequence length="222" mass="23359">MINRIGTTAVLRFGTLDTVVCEWMAGNGDPRLYRAFGIERPRLQRRERAQFRTGALCGPTRGIAPRTVSPNWDPGCHHGHMVALLWLIAGVVLIVAEVISGELVLLMLGLAAMGAAGAAALGAPLGVDAAVFAALGLGLIFGARPALKRRLNRGNGVKTNVEALIGKKAIVESTVDAAGGRVRIDGDVWTARAFDETQVLETGQTVTVMDISGATAVVWAEP</sequence>
<organism evidence="7 8">
    <name type="scientific">Saccharopolyspora shandongensis</name>
    <dbReference type="NCBI Taxonomy" id="418495"/>
    <lineage>
        <taxon>Bacteria</taxon>
        <taxon>Bacillati</taxon>
        <taxon>Actinomycetota</taxon>
        <taxon>Actinomycetes</taxon>
        <taxon>Pseudonocardiales</taxon>
        <taxon>Pseudonocardiaceae</taxon>
        <taxon>Saccharopolyspora</taxon>
    </lineage>
</organism>
<proteinExistence type="predicted"/>
<dbReference type="Proteomes" id="UP000199529">
    <property type="component" value="Unassembled WGS sequence"/>
</dbReference>
<dbReference type="SUPFAM" id="SSF141322">
    <property type="entry name" value="NfeD domain-like"/>
    <property type="match status" value="1"/>
</dbReference>
<gene>
    <name evidence="7" type="ORF">SAMN05216215_1019123</name>
</gene>
<dbReference type="AlphaFoldDB" id="A0A1H3GXJ3"/>
<dbReference type="PANTHER" id="PTHR33507:SF3">
    <property type="entry name" value="INNER MEMBRANE PROTEIN YBBJ"/>
    <property type="match status" value="1"/>
</dbReference>
<evidence type="ECO:0000256" key="4">
    <source>
        <dbReference type="ARBA" id="ARBA00023136"/>
    </source>
</evidence>
<keyword evidence="2 5" id="KW-0812">Transmembrane</keyword>
<name>A0A1H3GXJ3_9PSEU</name>
<evidence type="ECO:0000259" key="6">
    <source>
        <dbReference type="Pfam" id="PF01957"/>
    </source>
</evidence>
<keyword evidence="4 5" id="KW-0472">Membrane</keyword>
<keyword evidence="7" id="KW-0645">Protease</keyword>
<comment type="subcellular location">
    <subcellularLocation>
        <location evidence="1">Membrane</location>
        <topology evidence="1">Multi-pass membrane protein</topology>
    </subcellularLocation>
</comment>
<dbReference type="GO" id="GO:0006508">
    <property type="term" value="P:proteolysis"/>
    <property type="evidence" value="ECO:0007669"/>
    <property type="project" value="UniProtKB-KW"/>
</dbReference>
<dbReference type="Pfam" id="PF01957">
    <property type="entry name" value="NfeD"/>
    <property type="match status" value="1"/>
</dbReference>
<dbReference type="InterPro" id="IPR002810">
    <property type="entry name" value="NfeD-like_C"/>
</dbReference>
<dbReference type="PANTHER" id="PTHR33507">
    <property type="entry name" value="INNER MEMBRANE PROTEIN YBBJ"/>
    <property type="match status" value="1"/>
</dbReference>
<evidence type="ECO:0000256" key="1">
    <source>
        <dbReference type="ARBA" id="ARBA00004141"/>
    </source>
</evidence>
<evidence type="ECO:0000313" key="7">
    <source>
        <dbReference type="EMBL" id="SDY07847.1"/>
    </source>
</evidence>
<dbReference type="EMBL" id="FNOK01000019">
    <property type="protein sequence ID" value="SDY07847.1"/>
    <property type="molecule type" value="Genomic_DNA"/>
</dbReference>